<comment type="similarity">
    <text evidence="1">Belongs to the LysR transcriptional regulatory family.</text>
</comment>
<dbReference type="RefSeq" id="WP_064271798.1">
    <property type="nucleotide sequence ID" value="NZ_LXJZ01000231.1"/>
</dbReference>
<evidence type="ECO:0000256" key="5">
    <source>
        <dbReference type="SAM" id="SignalP"/>
    </source>
</evidence>
<protein>
    <submittedName>
        <fullName evidence="8">LysR family transcriptional regulator</fullName>
    </submittedName>
</protein>
<dbReference type="InterPro" id="IPR005119">
    <property type="entry name" value="LysR_subst-bd"/>
</dbReference>
<comment type="caution">
    <text evidence="8">The sequence shown here is derived from an EMBL/GenBank/DDBJ whole genome shotgun (WGS) entry which is preliminary data.</text>
</comment>
<dbReference type="Proteomes" id="UP000078116">
    <property type="component" value="Unassembled WGS sequence"/>
</dbReference>
<dbReference type="Gene3D" id="1.10.10.10">
    <property type="entry name" value="Winged helix-like DNA-binding domain superfamily/Winged helix DNA-binding domain"/>
    <property type="match status" value="1"/>
</dbReference>
<reference evidence="9 10" key="1">
    <citation type="submission" date="2016-04" db="EMBL/GenBank/DDBJ databases">
        <title>Reclassification of Paraburkholderia panaciterrae (Farh et al. 2015) Dobritsa &amp; Samadpour 2016 as a later homotypic synonym of Paraburkholderia ginsengiterrae (Farh et al. 2015) Dobritsa &amp; Samadpour 2016.</title>
        <authorList>
            <person name="Dobritsa A.P."/>
            <person name="Kutumbaka K."/>
            <person name="Samadpour M."/>
        </authorList>
    </citation>
    <scope>NUCLEOTIDE SEQUENCE [LARGE SCALE GENOMIC DNA]</scope>
    <source>
        <strain evidence="8 10">DCY85</strain>
        <strain evidence="7 9">DCY85-1</strain>
    </source>
</reference>
<dbReference type="OrthoDB" id="9803735at2"/>
<dbReference type="Proteomes" id="UP000077961">
    <property type="component" value="Unassembled WGS sequence"/>
</dbReference>
<dbReference type="InterPro" id="IPR036388">
    <property type="entry name" value="WH-like_DNA-bd_sf"/>
</dbReference>
<keyword evidence="4" id="KW-0804">Transcription</keyword>
<keyword evidence="9" id="KW-1185">Reference proteome</keyword>
<dbReference type="Gene3D" id="3.40.190.10">
    <property type="entry name" value="Periplasmic binding protein-like II"/>
    <property type="match status" value="2"/>
</dbReference>
<evidence type="ECO:0000256" key="2">
    <source>
        <dbReference type="ARBA" id="ARBA00023015"/>
    </source>
</evidence>
<evidence type="ECO:0000256" key="1">
    <source>
        <dbReference type="ARBA" id="ARBA00009437"/>
    </source>
</evidence>
<dbReference type="GO" id="GO:0003700">
    <property type="term" value="F:DNA-binding transcription factor activity"/>
    <property type="evidence" value="ECO:0007669"/>
    <property type="project" value="InterPro"/>
</dbReference>
<dbReference type="EMBL" id="LXKA01000371">
    <property type="protein sequence ID" value="OAJ52774.1"/>
    <property type="molecule type" value="Genomic_DNA"/>
</dbReference>
<dbReference type="SUPFAM" id="SSF53850">
    <property type="entry name" value="Periplasmic binding protein-like II"/>
    <property type="match status" value="1"/>
</dbReference>
<gene>
    <name evidence="7" type="ORF">A6V36_13105</name>
    <name evidence="8" type="ORF">A6V37_10100</name>
</gene>
<keyword evidence="5" id="KW-0732">Signal</keyword>
<dbReference type="InterPro" id="IPR036390">
    <property type="entry name" value="WH_DNA-bd_sf"/>
</dbReference>
<dbReference type="Pfam" id="PF00126">
    <property type="entry name" value="HTH_1"/>
    <property type="match status" value="1"/>
</dbReference>
<feature type="domain" description="HTH lysR-type" evidence="6">
    <location>
        <begin position="1"/>
        <end position="58"/>
    </location>
</feature>
<dbReference type="PROSITE" id="PS50931">
    <property type="entry name" value="HTH_LYSR"/>
    <property type="match status" value="1"/>
</dbReference>
<dbReference type="STRING" id="1462993.A6V36_13105"/>
<evidence type="ECO:0000313" key="9">
    <source>
        <dbReference type="Proteomes" id="UP000077961"/>
    </source>
</evidence>
<dbReference type="EMBL" id="LXJZ01000231">
    <property type="protein sequence ID" value="OAJ52353.1"/>
    <property type="molecule type" value="Genomic_DNA"/>
</dbReference>
<proteinExistence type="inferred from homology"/>
<evidence type="ECO:0000313" key="7">
    <source>
        <dbReference type="EMBL" id="OAJ52353.1"/>
    </source>
</evidence>
<sequence>MNTRFVETFLTLARLGSFRATAAAMHATPAAISLRIKTLEAELGVELIEREAADFRLTANGDRLLAHARSVVQATRSLQLAAQDESQVATRLRLGVIETVVHSWLPDYIRMLNAEYNRIVVDLTVDSSAVLGPRLRSGELDLVIQVEETGDHEASIVSSLLASYPVRWIARSDLIPASRVKHVQTVLSKPVLTFGRGTAPQVAVEAIVQALAKRAGVPLAQTQVTCMPSVAVIVKLLRDGYGIAAVPALFVEPYLRSGELGQLQVRPLPPPINVAMYYRDDADVGVLAASRVARSACDQYAKAMGRQLIEKR</sequence>
<accession>A0A1A9MY35</accession>
<dbReference type="AlphaFoldDB" id="A0A1A9MY35"/>
<dbReference type="Pfam" id="PF03466">
    <property type="entry name" value="LysR_substrate"/>
    <property type="match status" value="1"/>
</dbReference>
<dbReference type="PANTHER" id="PTHR30126">
    <property type="entry name" value="HTH-TYPE TRANSCRIPTIONAL REGULATOR"/>
    <property type="match status" value="1"/>
</dbReference>
<dbReference type="CDD" id="cd05466">
    <property type="entry name" value="PBP2_LTTR_substrate"/>
    <property type="match status" value="1"/>
</dbReference>
<keyword evidence="2" id="KW-0805">Transcription regulation</keyword>
<name>A0A1A9MY35_9BURK</name>
<evidence type="ECO:0000256" key="4">
    <source>
        <dbReference type="ARBA" id="ARBA00023163"/>
    </source>
</evidence>
<keyword evidence="3" id="KW-0238">DNA-binding</keyword>
<dbReference type="SUPFAM" id="SSF46785">
    <property type="entry name" value="Winged helix' DNA-binding domain"/>
    <property type="match status" value="1"/>
</dbReference>
<dbReference type="PANTHER" id="PTHR30126:SF77">
    <property type="entry name" value="TRANSCRIPTIONAL REGULATORY PROTEIN"/>
    <property type="match status" value="1"/>
</dbReference>
<evidence type="ECO:0000313" key="8">
    <source>
        <dbReference type="EMBL" id="OAJ52774.1"/>
    </source>
</evidence>
<dbReference type="GO" id="GO:0000976">
    <property type="term" value="F:transcription cis-regulatory region binding"/>
    <property type="evidence" value="ECO:0007669"/>
    <property type="project" value="TreeGrafter"/>
</dbReference>
<feature type="signal peptide" evidence="5">
    <location>
        <begin position="1"/>
        <end position="22"/>
    </location>
</feature>
<evidence type="ECO:0000256" key="3">
    <source>
        <dbReference type="ARBA" id="ARBA00023125"/>
    </source>
</evidence>
<evidence type="ECO:0000313" key="10">
    <source>
        <dbReference type="Proteomes" id="UP000078116"/>
    </source>
</evidence>
<organism evidence="8 10">
    <name type="scientific">Paraburkholderia ginsengiterrae</name>
    <dbReference type="NCBI Taxonomy" id="1462993"/>
    <lineage>
        <taxon>Bacteria</taxon>
        <taxon>Pseudomonadati</taxon>
        <taxon>Pseudomonadota</taxon>
        <taxon>Betaproteobacteria</taxon>
        <taxon>Burkholderiales</taxon>
        <taxon>Burkholderiaceae</taxon>
        <taxon>Paraburkholderia</taxon>
    </lineage>
</organism>
<evidence type="ECO:0000259" key="6">
    <source>
        <dbReference type="PROSITE" id="PS50931"/>
    </source>
</evidence>
<feature type="chain" id="PRO_5008393298" evidence="5">
    <location>
        <begin position="23"/>
        <end position="312"/>
    </location>
</feature>
<dbReference type="InterPro" id="IPR000847">
    <property type="entry name" value="LysR_HTH_N"/>
</dbReference>